<evidence type="ECO:0000256" key="2">
    <source>
        <dbReference type="ARBA" id="ARBA00022963"/>
    </source>
</evidence>
<evidence type="ECO:0000256" key="4">
    <source>
        <dbReference type="PROSITE-ProRule" id="PRU01161"/>
    </source>
</evidence>
<dbReference type="EMBL" id="CP046400">
    <property type="protein sequence ID" value="QGY40602.1"/>
    <property type="molecule type" value="Genomic_DNA"/>
</dbReference>
<dbReference type="InterPro" id="IPR050301">
    <property type="entry name" value="NTE"/>
</dbReference>
<dbReference type="RefSeq" id="WP_158948059.1">
    <property type="nucleotide sequence ID" value="NZ_CP046400.1"/>
</dbReference>
<feature type="active site" description="Nucleophile" evidence="4">
    <location>
        <position position="42"/>
    </location>
</feature>
<reference evidence="6 7" key="1">
    <citation type="submission" date="2019-11" db="EMBL/GenBank/DDBJ databases">
        <authorList>
            <person name="Zheng R.K."/>
            <person name="Sun C.M."/>
        </authorList>
    </citation>
    <scope>NUCLEOTIDE SEQUENCE [LARGE SCALE GENOMIC DNA]</scope>
    <source>
        <strain evidence="6 7">SRB007</strain>
    </source>
</reference>
<dbReference type="SUPFAM" id="SSF52151">
    <property type="entry name" value="FabD/lysophospholipase-like"/>
    <property type="match status" value="1"/>
</dbReference>
<proteinExistence type="predicted"/>
<dbReference type="PROSITE" id="PS51635">
    <property type="entry name" value="PNPLA"/>
    <property type="match status" value="1"/>
</dbReference>
<feature type="active site" description="Proton acceptor" evidence="4">
    <location>
        <position position="156"/>
    </location>
</feature>
<dbReference type="InterPro" id="IPR002641">
    <property type="entry name" value="PNPLA_dom"/>
</dbReference>
<accession>A0A6I6JJX0</accession>
<protein>
    <submittedName>
        <fullName evidence="6">Serine protease</fullName>
    </submittedName>
</protein>
<keyword evidence="3 4" id="KW-0443">Lipid metabolism</keyword>
<dbReference type="Proteomes" id="UP000428328">
    <property type="component" value="Chromosome"/>
</dbReference>
<dbReference type="InterPro" id="IPR016035">
    <property type="entry name" value="Acyl_Trfase/lysoPLipase"/>
</dbReference>
<evidence type="ECO:0000313" key="6">
    <source>
        <dbReference type="EMBL" id="QGY40602.1"/>
    </source>
</evidence>
<dbReference type="PANTHER" id="PTHR14226:SF76">
    <property type="entry name" value="NTE FAMILY PROTEIN RSSA"/>
    <property type="match status" value="1"/>
</dbReference>
<sequence>MRRKKTVSLVLGSGGARGLAHIGVIRWLEENGYRIKSISGCSMGALVGGIHAIGKLDEFEKWVRAVTKSDMVKLLDLSLGMGGLFKGGKIINTLKDLVGDSRIEDLPIAFTAVAANLSRAREVWFDEGPMFEAIRASISMPIFFTPYQYRGEDLVDGGILNPVPIAPTFSDHSDVTIAVNVCGPPMDDPESIFADHEEELSPLTEAVSDFIGKIRSSIPRSSLNIKAFDIAAQSFETMQGAIARQKIAAYPPDHLLEVPKNLCTILEFDRAAPLIRYGYDLAQAELNGSLE</sequence>
<keyword evidence="2 4" id="KW-0442">Lipid degradation</keyword>
<dbReference type="GO" id="GO:0006508">
    <property type="term" value="P:proteolysis"/>
    <property type="evidence" value="ECO:0007669"/>
    <property type="project" value="UniProtKB-KW"/>
</dbReference>
<keyword evidence="6" id="KW-0645">Protease</keyword>
<dbReference type="AlphaFoldDB" id="A0A6I6JJX0"/>
<dbReference type="Pfam" id="PF01734">
    <property type="entry name" value="Patatin"/>
    <property type="match status" value="1"/>
</dbReference>
<dbReference type="Gene3D" id="3.40.1090.10">
    <property type="entry name" value="Cytosolic phospholipase A2 catalytic domain"/>
    <property type="match status" value="2"/>
</dbReference>
<evidence type="ECO:0000313" key="7">
    <source>
        <dbReference type="Proteomes" id="UP000428328"/>
    </source>
</evidence>
<keyword evidence="1 4" id="KW-0378">Hydrolase</keyword>
<organism evidence="6 7">
    <name type="scientific">Pseudodesulfovibrio cashew</name>
    <dbReference type="NCBI Taxonomy" id="2678688"/>
    <lineage>
        <taxon>Bacteria</taxon>
        <taxon>Pseudomonadati</taxon>
        <taxon>Thermodesulfobacteriota</taxon>
        <taxon>Desulfovibrionia</taxon>
        <taxon>Desulfovibrionales</taxon>
        <taxon>Desulfovibrionaceae</taxon>
    </lineage>
</organism>
<dbReference type="KEGG" id="psel:GM415_10865"/>
<feature type="short sequence motif" description="GXSXG" evidence="4">
    <location>
        <begin position="40"/>
        <end position="44"/>
    </location>
</feature>
<feature type="short sequence motif" description="DGA/G" evidence="4">
    <location>
        <begin position="156"/>
        <end position="158"/>
    </location>
</feature>
<dbReference type="GO" id="GO:0008233">
    <property type="term" value="F:peptidase activity"/>
    <property type="evidence" value="ECO:0007669"/>
    <property type="project" value="UniProtKB-KW"/>
</dbReference>
<keyword evidence="7" id="KW-1185">Reference proteome</keyword>
<gene>
    <name evidence="6" type="ORF">GM415_10865</name>
</gene>
<evidence type="ECO:0000256" key="3">
    <source>
        <dbReference type="ARBA" id="ARBA00023098"/>
    </source>
</evidence>
<feature type="domain" description="PNPLA" evidence="5">
    <location>
        <begin position="9"/>
        <end position="169"/>
    </location>
</feature>
<comment type="caution">
    <text evidence="4">Lacks conserved residue(s) required for the propagation of feature annotation.</text>
</comment>
<evidence type="ECO:0000256" key="1">
    <source>
        <dbReference type="ARBA" id="ARBA00022801"/>
    </source>
</evidence>
<dbReference type="GO" id="GO:0016042">
    <property type="term" value="P:lipid catabolic process"/>
    <property type="evidence" value="ECO:0007669"/>
    <property type="project" value="UniProtKB-UniRule"/>
</dbReference>
<evidence type="ECO:0000259" key="5">
    <source>
        <dbReference type="PROSITE" id="PS51635"/>
    </source>
</evidence>
<name>A0A6I6JJX0_9BACT</name>
<dbReference type="PANTHER" id="PTHR14226">
    <property type="entry name" value="NEUROPATHY TARGET ESTERASE/SWISS CHEESE D.MELANOGASTER"/>
    <property type="match status" value="1"/>
</dbReference>